<evidence type="ECO:0000256" key="2">
    <source>
        <dbReference type="SAM" id="Phobius"/>
    </source>
</evidence>
<proteinExistence type="predicted"/>
<evidence type="ECO:0000256" key="1">
    <source>
        <dbReference type="SAM" id="MobiDB-lite"/>
    </source>
</evidence>
<reference evidence="3 4" key="1">
    <citation type="submission" date="2018-06" db="EMBL/GenBank/DDBJ databases">
        <title>Complete Genomes of Monosporascus.</title>
        <authorList>
            <person name="Robinson A.J."/>
            <person name="Natvig D.O."/>
        </authorList>
    </citation>
    <scope>NUCLEOTIDE SEQUENCE [LARGE SCALE GENOMIC DNA]</scope>
    <source>
        <strain evidence="3 4">CBS 609.92</strain>
    </source>
</reference>
<accession>A0ABY0HC02</accession>
<feature type="region of interest" description="Disordered" evidence="1">
    <location>
        <begin position="51"/>
        <end position="72"/>
    </location>
</feature>
<evidence type="ECO:0000313" key="4">
    <source>
        <dbReference type="Proteomes" id="UP000294003"/>
    </source>
</evidence>
<gene>
    <name evidence="3" type="ORF">DL762_004511</name>
</gene>
<protein>
    <submittedName>
        <fullName evidence="3">Uncharacterized protein</fullName>
    </submittedName>
</protein>
<keyword evidence="2" id="KW-0812">Transmembrane</keyword>
<sequence>MPREGSTTLVTAVNQMPMHGDKIVNVAKPRQVTLTQTLTNAGSTSTAIVTLDRGGPPTEAPPPPDRGAWDSGGLPPRTVGVIVGCSVGALFLILLIYCCCIAAYRRRVADYASDVSSEPDEVYDDGRTGQPARGYTEEHKEDPIPETLMYFPYRHKSSSATPYNVSHRPLFDRPPSALQRHDLEPHSIAHPGPDRRGLRPVLGVRGIDLVAEPVADAGYVLAVCGQGGSDGTRELVSHECEGGAAVIQGDPLQDLNLLVVGQLPRPWWYAGRMVHCSQPNQGASSRCMARRQGSRSRPSPAAGGQRRRVSLAEAAPGRDAENLGQAVTGTTPSALLAVRGKVEMRKDVVFMTRLANGHGWDSAMLWPAPSYAGGAFHSVPPRAVREQRAQ</sequence>
<dbReference type="EMBL" id="QJNS01000107">
    <property type="protein sequence ID" value="RYO86951.1"/>
    <property type="molecule type" value="Genomic_DNA"/>
</dbReference>
<name>A0ABY0HC02_9PEZI</name>
<keyword evidence="2" id="KW-0472">Membrane</keyword>
<feature type="region of interest" description="Disordered" evidence="1">
    <location>
        <begin position="280"/>
        <end position="307"/>
    </location>
</feature>
<organism evidence="3 4">
    <name type="scientific">Monosporascus cannonballus</name>
    <dbReference type="NCBI Taxonomy" id="155416"/>
    <lineage>
        <taxon>Eukaryota</taxon>
        <taxon>Fungi</taxon>
        <taxon>Dikarya</taxon>
        <taxon>Ascomycota</taxon>
        <taxon>Pezizomycotina</taxon>
        <taxon>Sordariomycetes</taxon>
        <taxon>Xylariomycetidae</taxon>
        <taxon>Xylariales</taxon>
        <taxon>Xylariales incertae sedis</taxon>
        <taxon>Monosporascus</taxon>
    </lineage>
</organism>
<keyword evidence="4" id="KW-1185">Reference proteome</keyword>
<evidence type="ECO:0000313" key="3">
    <source>
        <dbReference type="EMBL" id="RYO86951.1"/>
    </source>
</evidence>
<feature type="region of interest" description="Disordered" evidence="1">
    <location>
        <begin position="117"/>
        <end position="141"/>
    </location>
</feature>
<keyword evidence="2" id="KW-1133">Transmembrane helix</keyword>
<feature type="transmembrane region" description="Helical" evidence="2">
    <location>
        <begin position="79"/>
        <end position="104"/>
    </location>
</feature>
<dbReference type="Proteomes" id="UP000294003">
    <property type="component" value="Unassembled WGS sequence"/>
</dbReference>
<comment type="caution">
    <text evidence="3">The sequence shown here is derived from an EMBL/GenBank/DDBJ whole genome shotgun (WGS) entry which is preliminary data.</text>
</comment>